<reference evidence="2 3" key="2">
    <citation type="submission" date="2020-03" db="EMBL/GenBank/DDBJ databases">
        <authorList>
            <person name="Ichikawa N."/>
            <person name="Kimura A."/>
            <person name="Kitahashi Y."/>
            <person name="Uohara A."/>
        </authorList>
    </citation>
    <scope>NUCLEOTIDE SEQUENCE [LARGE SCALE GENOMIC DNA]</scope>
    <source>
        <strain evidence="2 3">NBRC 105367</strain>
    </source>
</reference>
<feature type="region of interest" description="Disordered" evidence="1">
    <location>
        <begin position="267"/>
        <end position="286"/>
    </location>
</feature>
<dbReference type="Proteomes" id="UP000503011">
    <property type="component" value="Chromosome"/>
</dbReference>
<feature type="region of interest" description="Disordered" evidence="1">
    <location>
        <begin position="293"/>
        <end position="359"/>
    </location>
</feature>
<keyword evidence="3" id="KW-1185">Reference proteome</keyword>
<dbReference type="RefSeq" id="WP_173153751.1">
    <property type="nucleotide sequence ID" value="NZ_AP022871.1"/>
</dbReference>
<dbReference type="AlphaFoldDB" id="A0A6F8YBJ0"/>
<feature type="region of interest" description="Disordered" evidence="1">
    <location>
        <begin position="495"/>
        <end position="604"/>
    </location>
</feature>
<feature type="compositionally biased region" description="Basic and acidic residues" evidence="1">
    <location>
        <begin position="573"/>
        <end position="589"/>
    </location>
</feature>
<protein>
    <submittedName>
        <fullName evidence="2">Uncharacterized protein</fullName>
    </submittedName>
</protein>
<accession>A0A6F8YBJ0</accession>
<dbReference type="EMBL" id="AP022871">
    <property type="protein sequence ID" value="BCB83420.1"/>
    <property type="molecule type" value="Genomic_DNA"/>
</dbReference>
<feature type="compositionally biased region" description="Pro residues" evidence="1">
    <location>
        <begin position="519"/>
        <end position="528"/>
    </location>
</feature>
<proteinExistence type="predicted"/>
<reference evidence="2 3" key="1">
    <citation type="submission" date="2020-03" db="EMBL/GenBank/DDBJ databases">
        <title>Whole genome shotgun sequence of Phytohabitans suffuscus NBRC 105367.</title>
        <authorList>
            <person name="Komaki H."/>
            <person name="Tamura T."/>
        </authorList>
    </citation>
    <scope>NUCLEOTIDE SEQUENCE [LARGE SCALE GENOMIC DNA]</scope>
    <source>
        <strain evidence="2 3">NBRC 105367</strain>
    </source>
</reference>
<sequence length="624" mass="68482">MAIDRVRSGHPGRLGWRLIRSSDQAGWLVGDLGRPDLMRSACYALAHALDTVTGGRRRLEINHLCTESGIFAAARSVDLRPRAAGEVSFSADTGFSLPAPRMTPSGRAAGCAPRTPAHAPYAAIVCGRGEIGADRYGEHRVDATALFDHLLGRRQRPQVVVYFDPATPVGLLAISRPATLPYCPLLFGYADEPGRALRLLVWHLPATAPGLTGEPPHDPPRVRHVPPRRRRLIDDCPECDRPRLARDHPDHEPVRLSLRGDTCACDRRPALDSAEPRPAPPDERSVHIVVKVQLDRTGESHPRRADERERPWREAPAFPTEQRREAQVTQVLDQLQHVELRTRGGSARPTSVAGAERDRSQPTTFAACDVLAAIAWILDEVREWLGRTAGRAVEAVVRVTGAPDPVAKLVGGIVEKAVASHLLRPVRSMARLVRLAGTGICAVEGRDLHKCRCAGDLADDLLKQFAREQTHAIAHSMFQELTAARTQLVLPPALRLPPPHGLAEATLPRTRRPRRPLPDHPTPVPTDQPTPRLAPVARHSPTCRSFPATHQIPTGAPSRPGQRIPRRRRMAARRSEFGPKGDSSLRTDPPDSAATDKPAVDVRPHRCERCALSRSRAFRAGYEP</sequence>
<name>A0A6F8YBJ0_9ACTN</name>
<evidence type="ECO:0000313" key="3">
    <source>
        <dbReference type="Proteomes" id="UP000503011"/>
    </source>
</evidence>
<evidence type="ECO:0000313" key="2">
    <source>
        <dbReference type="EMBL" id="BCB83420.1"/>
    </source>
</evidence>
<organism evidence="2 3">
    <name type="scientific">Phytohabitans suffuscus</name>
    <dbReference type="NCBI Taxonomy" id="624315"/>
    <lineage>
        <taxon>Bacteria</taxon>
        <taxon>Bacillati</taxon>
        <taxon>Actinomycetota</taxon>
        <taxon>Actinomycetes</taxon>
        <taxon>Micromonosporales</taxon>
        <taxon>Micromonosporaceae</taxon>
    </lineage>
</organism>
<gene>
    <name evidence="2" type="ORF">Psuf_007330</name>
</gene>
<dbReference type="KEGG" id="psuu:Psuf_007330"/>
<feature type="compositionally biased region" description="Basic and acidic residues" evidence="1">
    <location>
        <begin position="293"/>
        <end position="313"/>
    </location>
</feature>
<evidence type="ECO:0000256" key="1">
    <source>
        <dbReference type="SAM" id="MobiDB-lite"/>
    </source>
</evidence>